<dbReference type="Gene3D" id="1.20.1440.60">
    <property type="entry name" value="23S rRNA-intervening sequence"/>
    <property type="match status" value="1"/>
</dbReference>
<gene>
    <name evidence="1" type="ORF">BJP37_03925</name>
</gene>
<name>A0A1U7MXA5_9CYAN</name>
<protein>
    <submittedName>
        <fullName evidence="1">Four helix bundle protein</fullName>
    </submittedName>
</protein>
<dbReference type="RefSeq" id="WP_075896680.1">
    <property type="nucleotide sequence ID" value="NZ_MKZS01000001.1"/>
</dbReference>
<dbReference type="NCBIfam" id="TIGR02436">
    <property type="entry name" value="four helix bundle protein"/>
    <property type="match status" value="1"/>
</dbReference>
<dbReference type="PANTHER" id="PTHR38471:SF2">
    <property type="entry name" value="FOUR HELIX BUNDLE PROTEIN"/>
    <property type="match status" value="1"/>
</dbReference>
<evidence type="ECO:0000313" key="1">
    <source>
        <dbReference type="EMBL" id="OLT58319.1"/>
    </source>
</evidence>
<organism evidence="1 2">
    <name type="scientific">Moorena bouillonii PNG</name>
    <dbReference type="NCBI Taxonomy" id="568701"/>
    <lineage>
        <taxon>Bacteria</taxon>
        <taxon>Bacillati</taxon>
        <taxon>Cyanobacteriota</taxon>
        <taxon>Cyanophyceae</taxon>
        <taxon>Coleofasciculales</taxon>
        <taxon>Coleofasciculaceae</taxon>
        <taxon>Moorena</taxon>
    </lineage>
</organism>
<comment type="caution">
    <text evidence="1">The sequence shown here is derived from an EMBL/GenBank/DDBJ whole genome shotgun (WGS) entry which is preliminary data.</text>
</comment>
<dbReference type="PANTHER" id="PTHR38471">
    <property type="entry name" value="FOUR HELIX BUNDLE PROTEIN"/>
    <property type="match status" value="1"/>
</dbReference>
<keyword evidence="2" id="KW-1185">Reference proteome</keyword>
<dbReference type="EMBL" id="MKZS01000001">
    <property type="protein sequence ID" value="OLT58319.1"/>
    <property type="molecule type" value="Genomic_DNA"/>
</dbReference>
<dbReference type="AlphaFoldDB" id="A0A1U7MXA5"/>
<proteinExistence type="predicted"/>
<dbReference type="PIRSF" id="PIRSF035652">
    <property type="entry name" value="CHP02436"/>
    <property type="match status" value="1"/>
</dbReference>
<dbReference type="Pfam" id="PF05635">
    <property type="entry name" value="23S_rRNA_IVP"/>
    <property type="match status" value="1"/>
</dbReference>
<accession>A0A1U7MXA5</accession>
<dbReference type="InterPro" id="IPR012657">
    <property type="entry name" value="23S_rRNA-intervening_sequence"/>
</dbReference>
<dbReference type="Proteomes" id="UP000186657">
    <property type="component" value="Unassembled WGS sequence"/>
</dbReference>
<dbReference type="InterPro" id="IPR036583">
    <property type="entry name" value="23S_rRNA_IVS_sf"/>
</dbReference>
<sequence length="118" mass="13579">MSYQQVSIQDRTKKFAVRIVKACIWLEEESKVPRTLANQLLRSGTSIGANCSEAQSAQSRRDFISKYEIALKEARETQYWLDVLIEAELVSLEKFKGLIQETEEIIKILVTTVKKLKE</sequence>
<evidence type="ECO:0000313" key="2">
    <source>
        <dbReference type="Proteomes" id="UP000186657"/>
    </source>
</evidence>
<reference evidence="1 2" key="1">
    <citation type="submission" date="2016-10" db="EMBL/GenBank/DDBJ databases">
        <title>Comparative genomics uncovers the prolific and rare metabolic potential of the cyanobacterial genus Moorea.</title>
        <authorList>
            <person name="Leao T."/>
            <person name="Castelao G."/>
            <person name="Korobeynikov A."/>
            <person name="Monroe E.A."/>
            <person name="Podell S."/>
            <person name="Glukhov E."/>
            <person name="Allen E."/>
            <person name="Gerwick W.H."/>
            <person name="Gerwick L."/>
        </authorList>
    </citation>
    <scope>NUCLEOTIDE SEQUENCE [LARGE SCALE GENOMIC DNA]</scope>
    <source>
        <strain evidence="1 2">PNG5-198</strain>
    </source>
</reference>
<dbReference type="SUPFAM" id="SSF158446">
    <property type="entry name" value="IVS-encoded protein-like"/>
    <property type="match status" value="1"/>
</dbReference>